<dbReference type="Gene3D" id="3.40.50.1010">
    <property type="entry name" value="5'-nuclease"/>
    <property type="match status" value="1"/>
</dbReference>
<comment type="caution">
    <text evidence="2">The sequence shown here is derived from an EMBL/GenBank/DDBJ whole genome shotgun (WGS) entry which is preliminary data.</text>
</comment>
<accession>A0A6L2R784</accession>
<reference evidence="2 3" key="1">
    <citation type="journal article" date="2020" name="ISME J.">
        <title>Parallel Reductive Genome Evolution in Desulfovibrio Ectosymbionts Independently Acquired by Trichonympha Protists in the Termite Gut.</title>
        <authorList>
            <person name="Takeuchi M."/>
            <person name="Kuwahara H."/>
            <person name="Murakami T."/>
            <person name="Takahashi K."/>
            <person name="Kajitani R."/>
            <person name="Toyoda A."/>
            <person name="Itoh T."/>
            <person name="Ohkuma M."/>
            <person name="Hongoh Y."/>
        </authorList>
    </citation>
    <scope>NUCLEOTIDE SEQUENCE [LARGE SCALE GENOMIC DNA]</scope>
    <source>
        <strain evidence="2">ZnDsv-02</strain>
    </source>
</reference>
<dbReference type="Proteomes" id="UP000505077">
    <property type="component" value="Unassembled WGS sequence"/>
</dbReference>
<name>A0A6L2R784_9BACT</name>
<dbReference type="GO" id="GO:0004540">
    <property type="term" value="F:RNA nuclease activity"/>
    <property type="evidence" value="ECO:0007669"/>
    <property type="project" value="InterPro"/>
</dbReference>
<evidence type="ECO:0000259" key="1">
    <source>
        <dbReference type="Pfam" id="PF01936"/>
    </source>
</evidence>
<protein>
    <recommendedName>
        <fullName evidence="1">NYN domain-containing protein</fullName>
    </recommendedName>
</protein>
<organism evidence="2 3">
    <name type="scientific">Candidatus Desulfovibrio kirbyi</name>
    <dbReference type="NCBI Taxonomy" id="2696086"/>
    <lineage>
        <taxon>Bacteria</taxon>
        <taxon>Pseudomonadati</taxon>
        <taxon>Thermodesulfobacteriota</taxon>
        <taxon>Desulfovibrionia</taxon>
        <taxon>Desulfovibrionales</taxon>
        <taxon>Desulfovibrionaceae</taxon>
        <taxon>Desulfovibrio</taxon>
    </lineage>
</organism>
<gene>
    <name evidence="2" type="ORF">ZNDK_1229</name>
</gene>
<dbReference type="EMBL" id="BLLL01000021">
    <property type="protein sequence ID" value="GFH63458.1"/>
    <property type="molecule type" value="Genomic_DNA"/>
</dbReference>
<evidence type="ECO:0000313" key="2">
    <source>
        <dbReference type="EMBL" id="GFH63458.1"/>
    </source>
</evidence>
<proteinExistence type="predicted"/>
<sequence length="159" mass="17797">MPSNTATQKALFLFDGPNFYKNLKNGKINKGHLNFRNLAENLSMGRTIVDVVFFTSPVDQSTDAVNYKNQQKFFAVLAKSGVTLRKGNLVTRRVSCKNCHTDPIICKICDTPLVVKEEKSVDVQMAMTMVTCCMKNEFDVLYLGSCDSDLVPAINFVRD</sequence>
<dbReference type="InterPro" id="IPR021139">
    <property type="entry name" value="NYN"/>
</dbReference>
<dbReference type="Pfam" id="PF01936">
    <property type="entry name" value="NYN"/>
    <property type="match status" value="1"/>
</dbReference>
<dbReference type="AlphaFoldDB" id="A0A6L2R784"/>
<evidence type="ECO:0000313" key="3">
    <source>
        <dbReference type="Proteomes" id="UP000505077"/>
    </source>
</evidence>
<feature type="domain" description="NYN" evidence="1">
    <location>
        <begin position="13"/>
        <end position="158"/>
    </location>
</feature>